<reference evidence="8 9" key="1">
    <citation type="journal article" date="2016" name="Genome Biol. Evol.">
        <title>Divergent and convergent evolution of fungal pathogenicity.</title>
        <authorList>
            <person name="Shang Y."/>
            <person name="Xiao G."/>
            <person name="Zheng P."/>
            <person name="Cen K."/>
            <person name="Zhan S."/>
            <person name="Wang C."/>
        </authorList>
    </citation>
    <scope>NUCLEOTIDE SEQUENCE [LARGE SCALE GENOMIC DNA]</scope>
    <source>
        <strain evidence="8 9">ARSEF 7405</strain>
    </source>
</reference>
<feature type="transmembrane region" description="Helical" evidence="6">
    <location>
        <begin position="187"/>
        <end position="207"/>
    </location>
</feature>
<keyword evidence="3 6" id="KW-1133">Transmembrane helix</keyword>
<dbReference type="Gene3D" id="1.20.1250.20">
    <property type="entry name" value="MFS general substrate transporter like domains"/>
    <property type="match status" value="2"/>
</dbReference>
<feature type="compositionally biased region" description="Low complexity" evidence="5">
    <location>
        <begin position="15"/>
        <end position="25"/>
    </location>
</feature>
<dbReference type="InterPro" id="IPR020846">
    <property type="entry name" value="MFS_dom"/>
</dbReference>
<dbReference type="VEuPathDB" id="FungiDB:AAP_06073"/>
<feature type="transmembrane region" description="Helical" evidence="6">
    <location>
        <begin position="284"/>
        <end position="302"/>
    </location>
</feature>
<evidence type="ECO:0000256" key="3">
    <source>
        <dbReference type="ARBA" id="ARBA00022989"/>
    </source>
</evidence>
<dbReference type="InterPro" id="IPR011701">
    <property type="entry name" value="MFS"/>
</dbReference>
<dbReference type="EMBL" id="AZGZ01000042">
    <property type="protein sequence ID" value="KZZ86953.1"/>
    <property type="molecule type" value="Genomic_DNA"/>
</dbReference>
<name>A0A162I0B6_9EURO</name>
<feature type="transmembrane region" description="Helical" evidence="6">
    <location>
        <begin position="58"/>
        <end position="79"/>
    </location>
</feature>
<feature type="transmembrane region" description="Helical" evidence="6">
    <location>
        <begin position="219"/>
        <end position="239"/>
    </location>
</feature>
<evidence type="ECO:0000259" key="7">
    <source>
        <dbReference type="PROSITE" id="PS50850"/>
    </source>
</evidence>
<dbReference type="InterPro" id="IPR036259">
    <property type="entry name" value="MFS_trans_sf"/>
</dbReference>
<dbReference type="CDD" id="cd17476">
    <property type="entry name" value="MFS_Amf1_MDR_like"/>
    <property type="match status" value="1"/>
</dbReference>
<feature type="transmembrane region" description="Helical" evidence="6">
    <location>
        <begin position="99"/>
        <end position="115"/>
    </location>
</feature>
<dbReference type="AlphaFoldDB" id="A0A162I0B6"/>
<feature type="transmembrane region" description="Helical" evidence="6">
    <location>
        <begin position="127"/>
        <end position="147"/>
    </location>
</feature>
<evidence type="ECO:0000256" key="4">
    <source>
        <dbReference type="ARBA" id="ARBA00023136"/>
    </source>
</evidence>
<evidence type="ECO:0000256" key="1">
    <source>
        <dbReference type="ARBA" id="ARBA00004141"/>
    </source>
</evidence>
<feature type="region of interest" description="Disordered" evidence="5">
    <location>
        <begin position="1"/>
        <end position="42"/>
    </location>
</feature>
<comment type="subcellular location">
    <subcellularLocation>
        <location evidence="1">Membrane</location>
        <topology evidence="1">Multi-pass membrane protein</topology>
    </subcellularLocation>
</comment>
<dbReference type="Pfam" id="PF07690">
    <property type="entry name" value="MFS_1"/>
    <property type="match status" value="2"/>
</dbReference>
<evidence type="ECO:0000256" key="2">
    <source>
        <dbReference type="ARBA" id="ARBA00022692"/>
    </source>
</evidence>
<dbReference type="PANTHER" id="PTHR42718">
    <property type="entry name" value="MAJOR FACILITATOR SUPERFAMILY MULTIDRUG TRANSPORTER MFSC"/>
    <property type="match status" value="1"/>
</dbReference>
<organism evidence="8 9">
    <name type="scientific">Ascosphaera apis ARSEF 7405</name>
    <dbReference type="NCBI Taxonomy" id="392613"/>
    <lineage>
        <taxon>Eukaryota</taxon>
        <taxon>Fungi</taxon>
        <taxon>Dikarya</taxon>
        <taxon>Ascomycota</taxon>
        <taxon>Pezizomycotina</taxon>
        <taxon>Eurotiomycetes</taxon>
        <taxon>Eurotiomycetidae</taxon>
        <taxon>Onygenales</taxon>
        <taxon>Ascosphaeraceae</taxon>
        <taxon>Ascosphaera</taxon>
    </lineage>
</organism>
<protein>
    <submittedName>
        <fullName evidence="8">Aminotriazole resistance protein</fullName>
    </submittedName>
</protein>
<evidence type="ECO:0000256" key="6">
    <source>
        <dbReference type="SAM" id="Phobius"/>
    </source>
</evidence>
<proteinExistence type="predicted"/>
<dbReference type="PANTHER" id="PTHR42718:SF1">
    <property type="entry name" value="LOW AFFINITY AMMONIUM TRANSPORTER"/>
    <property type="match status" value="1"/>
</dbReference>
<evidence type="ECO:0000313" key="9">
    <source>
        <dbReference type="Proteomes" id="UP000242877"/>
    </source>
</evidence>
<dbReference type="PROSITE" id="PS50850">
    <property type="entry name" value="MFS"/>
    <property type="match status" value="1"/>
</dbReference>
<comment type="caution">
    <text evidence="8">The sequence shown here is derived from an EMBL/GenBank/DDBJ whole genome shotgun (WGS) entry which is preliminary data.</text>
</comment>
<keyword evidence="9" id="KW-1185">Reference proteome</keyword>
<keyword evidence="4 6" id="KW-0472">Membrane</keyword>
<feature type="compositionally biased region" description="Basic and acidic residues" evidence="5">
    <location>
        <begin position="29"/>
        <end position="42"/>
    </location>
</feature>
<dbReference type="Proteomes" id="UP000242877">
    <property type="component" value="Unassembled WGS sequence"/>
</dbReference>
<feature type="domain" description="Major facilitator superfamily (MFS) profile" evidence="7">
    <location>
        <begin position="60"/>
        <end position="494"/>
    </location>
</feature>
<feature type="transmembrane region" description="Helical" evidence="6">
    <location>
        <begin position="467"/>
        <end position="489"/>
    </location>
</feature>
<feature type="transmembrane region" description="Helical" evidence="6">
    <location>
        <begin position="427"/>
        <end position="447"/>
    </location>
</feature>
<dbReference type="GO" id="GO:0016020">
    <property type="term" value="C:membrane"/>
    <property type="evidence" value="ECO:0007669"/>
    <property type="project" value="UniProtKB-SubCell"/>
</dbReference>
<accession>A0A162I0B6</accession>
<evidence type="ECO:0000256" key="5">
    <source>
        <dbReference type="SAM" id="MobiDB-lite"/>
    </source>
</evidence>
<evidence type="ECO:0000313" key="8">
    <source>
        <dbReference type="EMBL" id="KZZ86953.1"/>
    </source>
</evidence>
<feature type="transmembrane region" description="Helical" evidence="6">
    <location>
        <begin position="364"/>
        <end position="386"/>
    </location>
</feature>
<keyword evidence="2 6" id="KW-0812">Transmembrane</keyword>
<dbReference type="OrthoDB" id="4205328at2759"/>
<feature type="transmembrane region" description="Helical" evidence="6">
    <location>
        <begin position="392"/>
        <end position="415"/>
    </location>
</feature>
<sequence>MAIEDTPGLDRVTRSETSTVVSTNTGLSENREKQEPQGPDVHDDHIDHLVGLSFFKEIVIVIILASAQLFTQAGLALAISPITEIGHTFNTDNPGNLSWLPAAYSLTVGTFILPSGRWGDVLGYKKIFVIGYLWFAIWSLVAGFSAFSHNLIFFTWARAMQGVGPALLLPNGVAMITHIYAPGPKRAMAVSVFGGVAPAGFLVGSVLSGLFTQFVWWPWAYWVTAMLLGILFLLSMVILPDIKGTGFKEIAELDLEGSFLGVLALVLINFAFNEGPAAGWDEPFVYVLLIVGAIVACIFAWYESRYAKYPLIPPSAMTRITKDIYILRGDTILKRTAQQVPTMFSGAIAAFTCGKLLRKVNAGLVMLISMCAFCVGSILIATVPVHRLYWKQIFFATLVTPWGMDMSFPAACLILSVHVEKKYQGMAASLVNTMVNYSISIGLGFAGTIESHVNDGGRNPLKGYRGALYFGIGVSGLAMAIALILTVCVRRGKKDAERELAAGQI</sequence>
<feature type="transmembrane region" description="Helical" evidence="6">
    <location>
        <begin position="251"/>
        <end position="272"/>
    </location>
</feature>
<dbReference type="GO" id="GO:0022857">
    <property type="term" value="F:transmembrane transporter activity"/>
    <property type="evidence" value="ECO:0007669"/>
    <property type="project" value="InterPro"/>
</dbReference>
<gene>
    <name evidence="8" type="ORF">AAP_06073</name>
</gene>
<feature type="transmembrane region" description="Helical" evidence="6">
    <location>
        <begin position="159"/>
        <end position="180"/>
    </location>
</feature>
<dbReference type="SUPFAM" id="SSF103473">
    <property type="entry name" value="MFS general substrate transporter"/>
    <property type="match status" value="1"/>
</dbReference>